<evidence type="ECO:0000256" key="5">
    <source>
        <dbReference type="ARBA" id="ARBA00023125"/>
    </source>
</evidence>
<dbReference type="Pfam" id="PF00486">
    <property type="entry name" value="Trans_reg_C"/>
    <property type="match status" value="1"/>
</dbReference>
<comment type="caution">
    <text evidence="12">The sequence shown here is derived from an EMBL/GenBank/DDBJ whole genome shotgun (WGS) entry which is preliminary data.</text>
</comment>
<keyword evidence="3" id="KW-0902">Two-component regulatory system</keyword>
<dbReference type="PANTHER" id="PTHR48111:SF22">
    <property type="entry name" value="REGULATOR OF RPOS"/>
    <property type="match status" value="1"/>
</dbReference>
<dbReference type="InterPro" id="IPR001789">
    <property type="entry name" value="Sig_transdc_resp-reg_receiver"/>
</dbReference>
<dbReference type="PROSITE" id="PS50110">
    <property type="entry name" value="RESPONSE_REGULATORY"/>
    <property type="match status" value="1"/>
</dbReference>
<reference evidence="11" key="1">
    <citation type="journal article" date="2014" name="Int. J. Syst. Evol. Microbiol.">
        <title>Complete genome of a new Firmicutes species belonging to the dominant human colonic microbiota ('Ruminococcus bicirculans') reveals two chromosomes and a selective capacity to utilize plant glucans.</title>
        <authorList>
            <consortium name="NISC Comparative Sequencing Program"/>
            <person name="Wegmann U."/>
            <person name="Louis P."/>
            <person name="Goesmann A."/>
            <person name="Henrissat B."/>
            <person name="Duncan S.H."/>
            <person name="Flint H.J."/>
        </authorList>
    </citation>
    <scope>NUCLEOTIDE SEQUENCE</scope>
    <source>
        <strain evidence="11">CGMCC 4.5581</strain>
    </source>
</reference>
<dbReference type="RefSeq" id="WP_166753649.1">
    <property type="nucleotide sequence ID" value="NZ_BAABJU010000014.1"/>
</dbReference>
<dbReference type="AlphaFoldDB" id="A0A846LCZ3"/>
<evidence type="ECO:0000259" key="9">
    <source>
        <dbReference type="PROSITE" id="PS50110"/>
    </source>
</evidence>
<name>A0A846LCZ3_9ACTN</name>
<reference evidence="14" key="2">
    <citation type="journal article" date="2019" name="Int. J. Syst. Evol. Microbiol.">
        <title>The Global Catalogue of Microorganisms (GCM) 10K type strain sequencing project: providing services to taxonomists for standard genome sequencing and annotation.</title>
        <authorList>
            <consortium name="The Broad Institute Genomics Platform"/>
            <consortium name="The Broad Institute Genome Sequencing Center for Infectious Disease"/>
            <person name="Wu L."/>
            <person name="Ma J."/>
        </authorList>
    </citation>
    <scope>NUCLEOTIDE SEQUENCE [LARGE SCALE GENOMIC DNA]</scope>
    <source>
        <strain evidence="14">CGMCC 4.5581</strain>
    </source>
</reference>
<evidence type="ECO:0000256" key="6">
    <source>
        <dbReference type="ARBA" id="ARBA00023163"/>
    </source>
</evidence>
<dbReference type="GO" id="GO:0005829">
    <property type="term" value="C:cytosol"/>
    <property type="evidence" value="ECO:0007669"/>
    <property type="project" value="TreeGrafter"/>
</dbReference>
<keyword evidence="14" id="KW-1185">Reference proteome</keyword>
<organism evidence="12 13">
    <name type="scientific">Modestobacter marinus</name>
    <dbReference type="NCBI Taxonomy" id="477641"/>
    <lineage>
        <taxon>Bacteria</taxon>
        <taxon>Bacillati</taxon>
        <taxon>Actinomycetota</taxon>
        <taxon>Actinomycetes</taxon>
        <taxon>Geodermatophilales</taxon>
        <taxon>Geodermatophilaceae</taxon>
        <taxon>Modestobacter</taxon>
    </lineage>
</organism>
<keyword evidence="5 8" id="KW-0238">DNA-binding</keyword>
<gene>
    <name evidence="11" type="primary">tcrA</name>
    <name evidence="12" type="ORF">FB380_000439</name>
    <name evidence="11" type="ORF">GCM10011589_26330</name>
</gene>
<keyword evidence="6" id="KW-0804">Transcription</keyword>
<dbReference type="Gene3D" id="1.10.10.10">
    <property type="entry name" value="Winged helix-like DNA-binding domain superfamily/Winged helix DNA-binding domain"/>
    <property type="match status" value="1"/>
</dbReference>
<feature type="domain" description="Response regulatory" evidence="9">
    <location>
        <begin position="2"/>
        <end position="116"/>
    </location>
</feature>
<dbReference type="PROSITE" id="PS51755">
    <property type="entry name" value="OMPR_PHOB"/>
    <property type="match status" value="1"/>
</dbReference>
<proteinExistence type="predicted"/>
<evidence type="ECO:0000256" key="7">
    <source>
        <dbReference type="PROSITE-ProRule" id="PRU00169"/>
    </source>
</evidence>
<dbReference type="Proteomes" id="UP000552836">
    <property type="component" value="Unassembled WGS sequence"/>
</dbReference>
<feature type="domain" description="OmpR/PhoB-type" evidence="10">
    <location>
        <begin position="124"/>
        <end position="222"/>
    </location>
</feature>
<dbReference type="FunFam" id="1.10.10.10:FF:000005">
    <property type="entry name" value="Two-component system response regulator"/>
    <property type="match status" value="1"/>
</dbReference>
<feature type="DNA-binding region" description="OmpR/PhoB-type" evidence="8">
    <location>
        <begin position="124"/>
        <end position="222"/>
    </location>
</feature>
<dbReference type="InterPro" id="IPR001867">
    <property type="entry name" value="OmpR/PhoB-type_DNA-bd"/>
</dbReference>
<evidence type="ECO:0000313" key="13">
    <source>
        <dbReference type="Proteomes" id="UP000552836"/>
    </source>
</evidence>
<dbReference type="Proteomes" id="UP000648663">
    <property type="component" value="Unassembled WGS sequence"/>
</dbReference>
<dbReference type="Gene3D" id="3.40.50.2300">
    <property type="match status" value="1"/>
</dbReference>
<evidence type="ECO:0000313" key="11">
    <source>
        <dbReference type="EMBL" id="GGL68786.1"/>
    </source>
</evidence>
<dbReference type="InterPro" id="IPR036388">
    <property type="entry name" value="WH-like_DNA-bd_sf"/>
</dbReference>
<sequence>MRVLVVEDHDKMRDVLQRGLTEAGYAVDAVGDGVAAVSHAASRTYDAIVLDVMLPGMDGVEVCRTLRDRGVWTPVIMLTARDSITDRVRGLDHGADDYLVKPFAFTELLGRLRALLRRGGSPRPAVLRCGPLSLDPATRMVECRGEPVELSARELALLEFLLRNPERVLSRAVLVEHVWGLDYDGASNVVDVYVKYLRDKIDRRFDVDLLRTVRGAGYRLACADPGR</sequence>
<dbReference type="SMART" id="SM00862">
    <property type="entry name" value="Trans_reg_C"/>
    <property type="match status" value="1"/>
</dbReference>
<dbReference type="EMBL" id="BMMI01000004">
    <property type="protein sequence ID" value="GGL68786.1"/>
    <property type="molecule type" value="Genomic_DNA"/>
</dbReference>
<evidence type="ECO:0000256" key="4">
    <source>
        <dbReference type="ARBA" id="ARBA00023015"/>
    </source>
</evidence>
<dbReference type="PANTHER" id="PTHR48111">
    <property type="entry name" value="REGULATOR OF RPOS"/>
    <property type="match status" value="1"/>
</dbReference>
<comment type="subcellular location">
    <subcellularLocation>
        <location evidence="1">Cytoplasm</location>
    </subcellularLocation>
</comment>
<dbReference type="InterPro" id="IPR011006">
    <property type="entry name" value="CheY-like_superfamily"/>
</dbReference>
<dbReference type="GO" id="GO:0000156">
    <property type="term" value="F:phosphorelay response regulator activity"/>
    <property type="evidence" value="ECO:0007669"/>
    <property type="project" value="TreeGrafter"/>
</dbReference>
<evidence type="ECO:0000259" key="10">
    <source>
        <dbReference type="PROSITE" id="PS51755"/>
    </source>
</evidence>
<evidence type="ECO:0000256" key="3">
    <source>
        <dbReference type="ARBA" id="ARBA00023012"/>
    </source>
</evidence>
<dbReference type="FunFam" id="3.40.50.2300:FF:000002">
    <property type="entry name" value="DNA-binding response regulator PhoP"/>
    <property type="match status" value="1"/>
</dbReference>
<dbReference type="GO" id="GO:0032993">
    <property type="term" value="C:protein-DNA complex"/>
    <property type="evidence" value="ECO:0007669"/>
    <property type="project" value="TreeGrafter"/>
</dbReference>
<dbReference type="Gene3D" id="6.10.250.690">
    <property type="match status" value="1"/>
</dbReference>
<dbReference type="EMBL" id="JAAMPA010000001">
    <property type="protein sequence ID" value="NIH65993.1"/>
    <property type="molecule type" value="Genomic_DNA"/>
</dbReference>
<reference evidence="11" key="4">
    <citation type="submission" date="2024-05" db="EMBL/GenBank/DDBJ databases">
        <authorList>
            <person name="Sun Q."/>
            <person name="Zhou Y."/>
        </authorList>
    </citation>
    <scope>NUCLEOTIDE SEQUENCE</scope>
    <source>
        <strain evidence="11">CGMCC 4.5581</strain>
    </source>
</reference>
<dbReference type="CDD" id="cd19935">
    <property type="entry name" value="REC_OmpR_CusR-like"/>
    <property type="match status" value="1"/>
</dbReference>
<evidence type="ECO:0000256" key="8">
    <source>
        <dbReference type="PROSITE-ProRule" id="PRU01091"/>
    </source>
</evidence>
<dbReference type="GO" id="GO:0006355">
    <property type="term" value="P:regulation of DNA-templated transcription"/>
    <property type="evidence" value="ECO:0007669"/>
    <property type="project" value="InterPro"/>
</dbReference>
<dbReference type="Pfam" id="PF00072">
    <property type="entry name" value="Response_reg"/>
    <property type="match status" value="1"/>
</dbReference>
<keyword evidence="4" id="KW-0805">Transcription regulation</keyword>
<dbReference type="GO" id="GO:0000976">
    <property type="term" value="F:transcription cis-regulatory region binding"/>
    <property type="evidence" value="ECO:0007669"/>
    <property type="project" value="TreeGrafter"/>
</dbReference>
<feature type="modified residue" description="4-aspartylphosphate" evidence="7">
    <location>
        <position position="51"/>
    </location>
</feature>
<dbReference type="CDD" id="cd00383">
    <property type="entry name" value="trans_reg_C"/>
    <property type="match status" value="1"/>
</dbReference>
<evidence type="ECO:0000313" key="14">
    <source>
        <dbReference type="Proteomes" id="UP000648663"/>
    </source>
</evidence>
<evidence type="ECO:0000256" key="1">
    <source>
        <dbReference type="ARBA" id="ARBA00004496"/>
    </source>
</evidence>
<accession>A0A846LCZ3</accession>
<keyword evidence="2 7" id="KW-0597">Phosphoprotein</keyword>
<dbReference type="SUPFAM" id="SSF52172">
    <property type="entry name" value="CheY-like"/>
    <property type="match status" value="1"/>
</dbReference>
<dbReference type="InterPro" id="IPR039420">
    <property type="entry name" value="WalR-like"/>
</dbReference>
<evidence type="ECO:0000256" key="2">
    <source>
        <dbReference type="ARBA" id="ARBA00022553"/>
    </source>
</evidence>
<evidence type="ECO:0000313" key="12">
    <source>
        <dbReference type="EMBL" id="NIH65993.1"/>
    </source>
</evidence>
<dbReference type="SMART" id="SM00448">
    <property type="entry name" value="REC"/>
    <property type="match status" value="1"/>
</dbReference>
<reference evidence="12 13" key="3">
    <citation type="submission" date="2020-02" db="EMBL/GenBank/DDBJ databases">
        <title>Sequencing the genomes of 1000 actinobacteria strains.</title>
        <authorList>
            <person name="Klenk H.-P."/>
        </authorList>
    </citation>
    <scope>NUCLEOTIDE SEQUENCE [LARGE SCALE GENOMIC DNA]</scope>
    <source>
        <strain evidence="12 13">DSM 45201</strain>
    </source>
</reference>
<protein>
    <submittedName>
        <fullName evidence="12">DNA-binding response OmpR family regulator</fullName>
    </submittedName>
    <submittedName>
        <fullName evidence="11">Transcriptional regulatory protein TcrA</fullName>
    </submittedName>
</protein>